<organism evidence="1 2">
    <name type="scientific">Candidatus Magnetobacterium casense</name>
    <dbReference type="NCBI Taxonomy" id="1455061"/>
    <lineage>
        <taxon>Bacteria</taxon>
        <taxon>Pseudomonadati</taxon>
        <taxon>Nitrospirota</taxon>
        <taxon>Thermodesulfovibrionia</taxon>
        <taxon>Thermodesulfovibrionales</taxon>
        <taxon>Candidatus Magnetobacteriaceae</taxon>
        <taxon>Candidatus Magnetobacterium</taxon>
    </lineage>
</organism>
<dbReference type="EMBL" id="JABXWD010000492">
    <property type="protein sequence ID" value="MBV6343226.1"/>
    <property type="molecule type" value="Genomic_DNA"/>
</dbReference>
<gene>
    <name evidence="1" type="ORF">HWQ67_16730</name>
</gene>
<evidence type="ECO:0000313" key="2">
    <source>
        <dbReference type="Proteomes" id="UP001196980"/>
    </source>
</evidence>
<evidence type="ECO:0000313" key="1">
    <source>
        <dbReference type="EMBL" id="MBV6343226.1"/>
    </source>
</evidence>
<dbReference type="NCBIfam" id="TIGR02215">
    <property type="entry name" value="phage_chp_gp8"/>
    <property type="match status" value="1"/>
</dbReference>
<dbReference type="InterPro" id="IPR006450">
    <property type="entry name" value="Phage_HK97_gp6-like"/>
</dbReference>
<dbReference type="InterPro" id="IPR011738">
    <property type="entry name" value="Phage_CHP"/>
</dbReference>
<dbReference type="NCBIfam" id="TIGR01560">
    <property type="entry name" value="put_DNA_pack"/>
    <property type="match status" value="1"/>
</dbReference>
<proteinExistence type="predicted"/>
<name>A0ABS6S302_9BACT</name>
<protein>
    <submittedName>
        <fullName evidence="1">Phage head-tail connector protein</fullName>
    </submittedName>
</protein>
<dbReference type="RefSeq" id="WP_218253829.1">
    <property type="nucleotide sequence ID" value="NZ_JABXWD010000492.1"/>
</dbReference>
<dbReference type="Pfam" id="PF05135">
    <property type="entry name" value="Phage_connect_1"/>
    <property type="match status" value="1"/>
</dbReference>
<keyword evidence="2" id="KW-1185">Reference proteome</keyword>
<comment type="caution">
    <text evidence="1">The sequence shown here is derived from an EMBL/GenBank/DDBJ whole genome shotgun (WGS) entry which is preliminary data.</text>
</comment>
<dbReference type="InterPro" id="IPR021146">
    <property type="entry name" value="Phage_gp6-like_head-tail"/>
</dbReference>
<dbReference type="CDD" id="cd08054">
    <property type="entry name" value="gp6"/>
    <property type="match status" value="1"/>
</dbReference>
<reference evidence="1 2" key="1">
    <citation type="journal article" date="2020" name="J Geophys Res Biogeosci">
        <title>Magnetotaxis as an Adaptation to Enable Bacterial Shuttling of Microbial Sulfur and Sulfur Cycling Across Aquatic Oxic#Anoxic Interfaces.</title>
        <authorList>
            <person name="Li J."/>
            <person name="Liu P."/>
            <person name="Wang J."/>
            <person name="Roberts A.P."/>
            <person name="Pan Y."/>
        </authorList>
    </citation>
    <scope>NUCLEOTIDE SEQUENCE [LARGE SCALE GENOMIC DNA]</scope>
    <source>
        <strain evidence="1 2">MYR-1_YQ</strain>
    </source>
</reference>
<sequence>MNALVQTVAPTIEPVSLEEAKWHLRVDNDDSDYIIEGLIKAGREHIEAVLNRALLTQTWAMYLEEFPDEDFIELPYPPLQGISSLVYTDYNGAATTWGAANYLTDIKSEPGRLVLAYGIDWPSATLYPMNPICITYSCGYSQTKIDDIPQSIKQAILIDVADMFESRETLTEKNITSIPAIMRLLAPYIVHRFK</sequence>
<accession>A0ABS6S302</accession>
<dbReference type="Proteomes" id="UP001196980">
    <property type="component" value="Unassembled WGS sequence"/>
</dbReference>